<proteinExistence type="inferred from homology"/>
<dbReference type="EMBL" id="JH993045">
    <property type="protein sequence ID" value="EKX38819.1"/>
    <property type="molecule type" value="Genomic_DNA"/>
</dbReference>
<name>L1ISG3_GUITC</name>
<keyword evidence="8" id="KW-0496">Mitochondrion</keyword>
<sequence length="291" mass="30804">MLGKGKLLVVVMVMATGVSGFSSFGSLRPRRGDVNLRRLEMVADADIVNGVFPVSADALKYFLAGGISASVSHGGTVPIDVVKTRLQTDPSMRNSNFIVGTKTIIRNEGASTLLGGLGSTLIGYAIQGSLKYGFYELFKPVVLAKVTDQKLVAFLLAAAMAELIGSTALCPLEATRIRLVADPSYGREVFDALPRLIEEKTPAIKFTISTLCAMVAAIASSLASQPGDSILSEVNKGGEKTIADVIKSFELSDYFRGTQARLVHMMSIVTVQLVLYDIIKASVGLSATGAH</sequence>
<dbReference type="PANTHER" id="PTHR45671">
    <property type="entry name" value="SOLUTE CARRIER FAMILY 25 (MITOCHONDRIAL CARRIER PHOSPHATE CARRIER), MEMBER 3, LIKE-RELATED-RELATED"/>
    <property type="match status" value="1"/>
</dbReference>
<dbReference type="KEGG" id="gtt:GUITHDRAFT_143999"/>
<dbReference type="HOGENOM" id="CLU_039456_1_0_1"/>
<keyword evidence="3 11" id="KW-0813">Transport</keyword>
<feature type="signal peptide" evidence="12">
    <location>
        <begin position="1"/>
        <end position="20"/>
    </location>
</feature>
<evidence type="ECO:0000256" key="9">
    <source>
        <dbReference type="ARBA" id="ARBA00023136"/>
    </source>
</evidence>
<evidence type="ECO:0000256" key="11">
    <source>
        <dbReference type="RuleBase" id="RU000488"/>
    </source>
</evidence>
<evidence type="ECO:0008006" key="16">
    <source>
        <dbReference type="Google" id="ProtNLM"/>
    </source>
</evidence>
<dbReference type="Proteomes" id="UP000011087">
    <property type="component" value="Unassembled WGS sequence"/>
</dbReference>
<keyword evidence="15" id="KW-1185">Reference proteome</keyword>
<protein>
    <recommendedName>
        <fullName evidence="16">Mitochondrial phosphate carrier protein</fullName>
    </recommendedName>
</protein>
<reference evidence="14" key="3">
    <citation type="submission" date="2016-03" db="UniProtKB">
        <authorList>
            <consortium name="EnsemblProtists"/>
        </authorList>
    </citation>
    <scope>IDENTIFICATION</scope>
</reference>
<gene>
    <name evidence="13" type="ORF">GUITHDRAFT_143999</name>
</gene>
<keyword evidence="12" id="KW-0732">Signal</keyword>
<accession>L1ISG3</accession>
<dbReference type="GO" id="GO:0005743">
    <property type="term" value="C:mitochondrial inner membrane"/>
    <property type="evidence" value="ECO:0007669"/>
    <property type="project" value="UniProtKB-SubCell"/>
</dbReference>
<evidence type="ECO:0000313" key="15">
    <source>
        <dbReference type="Proteomes" id="UP000011087"/>
    </source>
</evidence>
<evidence type="ECO:0000256" key="2">
    <source>
        <dbReference type="ARBA" id="ARBA00006375"/>
    </source>
</evidence>
<comment type="subcellular location">
    <subcellularLocation>
        <location evidence="1">Mitochondrion inner membrane</location>
        <topology evidence="1">Multi-pass membrane protein</topology>
    </subcellularLocation>
</comment>
<dbReference type="PaxDb" id="55529-EKX38819"/>
<reference evidence="13 15" key="1">
    <citation type="journal article" date="2012" name="Nature">
        <title>Algal genomes reveal evolutionary mosaicism and the fate of nucleomorphs.</title>
        <authorList>
            <consortium name="DOE Joint Genome Institute"/>
            <person name="Curtis B.A."/>
            <person name="Tanifuji G."/>
            <person name="Burki F."/>
            <person name="Gruber A."/>
            <person name="Irimia M."/>
            <person name="Maruyama S."/>
            <person name="Arias M.C."/>
            <person name="Ball S.G."/>
            <person name="Gile G.H."/>
            <person name="Hirakawa Y."/>
            <person name="Hopkins J.F."/>
            <person name="Kuo A."/>
            <person name="Rensing S.A."/>
            <person name="Schmutz J."/>
            <person name="Symeonidi A."/>
            <person name="Elias M."/>
            <person name="Eveleigh R.J."/>
            <person name="Herman E.K."/>
            <person name="Klute M.J."/>
            <person name="Nakayama T."/>
            <person name="Obornik M."/>
            <person name="Reyes-Prieto A."/>
            <person name="Armbrust E.V."/>
            <person name="Aves S.J."/>
            <person name="Beiko R.G."/>
            <person name="Coutinho P."/>
            <person name="Dacks J.B."/>
            <person name="Durnford D.G."/>
            <person name="Fast N.M."/>
            <person name="Green B.R."/>
            <person name="Grisdale C.J."/>
            <person name="Hempel F."/>
            <person name="Henrissat B."/>
            <person name="Hoppner M.P."/>
            <person name="Ishida K."/>
            <person name="Kim E."/>
            <person name="Koreny L."/>
            <person name="Kroth P.G."/>
            <person name="Liu Y."/>
            <person name="Malik S.B."/>
            <person name="Maier U.G."/>
            <person name="McRose D."/>
            <person name="Mock T."/>
            <person name="Neilson J.A."/>
            <person name="Onodera N.T."/>
            <person name="Poole A.M."/>
            <person name="Pritham E.J."/>
            <person name="Richards T.A."/>
            <person name="Rocap G."/>
            <person name="Roy S.W."/>
            <person name="Sarai C."/>
            <person name="Schaack S."/>
            <person name="Shirato S."/>
            <person name="Slamovits C.H."/>
            <person name="Spencer D.F."/>
            <person name="Suzuki S."/>
            <person name="Worden A.Z."/>
            <person name="Zauner S."/>
            <person name="Barry K."/>
            <person name="Bell C."/>
            <person name="Bharti A.K."/>
            <person name="Crow J.A."/>
            <person name="Grimwood J."/>
            <person name="Kramer R."/>
            <person name="Lindquist E."/>
            <person name="Lucas S."/>
            <person name="Salamov A."/>
            <person name="McFadden G.I."/>
            <person name="Lane C.E."/>
            <person name="Keeling P.J."/>
            <person name="Gray M.W."/>
            <person name="Grigoriev I.V."/>
            <person name="Archibald J.M."/>
        </authorList>
    </citation>
    <scope>NUCLEOTIDE SEQUENCE</scope>
    <source>
        <strain evidence="13 15">CCMP2712</strain>
    </source>
</reference>
<evidence type="ECO:0000256" key="12">
    <source>
        <dbReference type="SAM" id="SignalP"/>
    </source>
</evidence>
<evidence type="ECO:0000313" key="14">
    <source>
        <dbReference type="EnsemblProtists" id="EKX38819"/>
    </source>
</evidence>
<dbReference type="OrthoDB" id="427452at2759"/>
<dbReference type="RefSeq" id="XP_005825799.1">
    <property type="nucleotide sequence ID" value="XM_005825742.1"/>
</dbReference>
<keyword evidence="7" id="KW-1133">Transmembrane helix</keyword>
<dbReference type="Pfam" id="PF00153">
    <property type="entry name" value="Mito_carr"/>
    <property type="match status" value="1"/>
</dbReference>
<dbReference type="EnsemblProtists" id="EKX38819">
    <property type="protein sequence ID" value="EKX38819"/>
    <property type="gene ID" value="GUITHDRAFT_143999"/>
</dbReference>
<dbReference type="InterPro" id="IPR023395">
    <property type="entry name" value="MCP_dom_sf"/>
</dbReference>
<dbReference type="STRING" id="905079.L1ISG3"/>
<keyword evidence="9 10" id="KW-0472">Membrane</keyword>
<dbReference type="Gene3D" id="1.50.40.10">
    <property type="entry name" value="Mitochondrial carrier domain"/>
    <property type="match status" value="1"/>
</dbReference>
<dbReference type="GeneID" id="17295508"/>
<evidence type="ECO:0000256" key="3">
    <source>
        <dbReference type="ARBA" id="ARBA00022448"/>
    </source>
</evidence>
<feature type="repeat" description="Solcar" evidence="10">
    <location>
        <begin position="56"/>
        <end position="141"/>
    </location>
</feature>
<evidence type="ECO:0000256" key="10">
    <source>
        <dbReference type="PROSITE-ProRule" id="PRU00282"/>
    </source>
</evidence>
<dbReference type="SUPFAM" id="SSF103506">
    <property type="entry name" value="Mitochondrial carrier"/>
    <property type="match status" value="1"/>
</dbReference>
<dbReference type="PRINTS" id="PR00926">
    <property type="entry name" value="MITOCARRIER"/>
</dbReference>
<feature type="chain" id="PRO_5008770374" description="Mitochondrial phosphate carrier protein" evidence="12">
    <location>
        <begin position="21"/>
        <end position="291"/>
    </location>
</feature>
<comment type="similarity">
    <text evidence="2 11">Belongs to the mitochondrial carrier (TC 2.A.29) family.</text>
</comment>
<feature type="repeat" description="Solcar" evidence="10">
    <location>
        <begin position="204"/>
        <end position="282"/>
    </location>
</feature>
<dbReference type="InterPro" id="IPR044677">
    <property type="entry name" value="SLC25A3/Pic2/Mir1-like"/>
</dbReference>
<dbReference type="GO" id="GO:0005315">
    <property type="term" value="F:phosphate transmembrane transporter activity"/>
    <property type="evidence" value="ECO:0007669"/>
    <property type="project" value="InterPro"/>
</dbReference>
<evidence type="ECO:0000256" key="8">
    <source>
        <dbReference type="ARBA" id="ARBA00023128"/>
    </source>
</evidence>
<dbReference type="PANTHER" id="PTHR45671:SF12">
    <property type="entry name" value="MITOCHONDRIAL PHOSPHATE CARRIER PROTEIN"/>
    <property type="match status" value="1"/>
</dbReference>
<dbReference type="GO" id="GO:1990547">
    <property type="term" value="P:mitochondrial phosphate ion transmembrane transport"/>
    <property type="evidence" value="ECO:0007669"/>
    <property type="project" value="InterPro"/>
</dbReference>
<keyword evidence="4 10" id="KW-0812">Transmembrane</keyword>
<dbReference type="AlphaFoldDB" id="L1ISG3"/>
<dbReference type="InterPro" id="IPR002067">
    <property type="entry name" value="MCP"/>
</dbReference>
<evidence type="ECO:0000256" key="1">
    <source>
        <dbReference type="ARBA" id="ARBA00004448"/>
    </source>
</evidence>
<keyword evidence="6" id="KW-0999">Mitochondrion inner membrane</keyword>
<dbReference type="InterPro" id="IPR018108">
    <property type="entry name" value="MCP_transmembrane"/>
</dbReference>
<reference evidence="15" key="2">
    <citation type="submission" date="2012-11" db="EMBL/GenBank/DDBJ databases">
        <authorList>
            <person name="Kuo A."/>
            <person name="Curtis B.A."/>
            <person name="Tanifuji G."/>
            <person name="Burki F."/>
            <person name="Gruber A."/>
            <person name="Irimia M."/>
            <person name="Maruyama S."/>
            <person name="Arias M.C."/>
            <person name="Ball S.G."/>
            <person name="Gile G.H."/>
            <person name="Hirakawa Y."/>
            <person name="Hopkins J.F."/>
            <person name="Rensing S.A."/>
            <person name="Schmutz J."/>
            <person name="Symeonidi A."/>
            <person name="Elias M."/>
            <person name="Eveleigh R.J."/>
            <person name="Herman E.K."/>
            <person name="Klute M.J."/>
            <person name="Nakayama T."/>
            <person name="Obornik M."/>
            <person name="Reyes-Prieto A."/>
            <person name="Armbrust E.V."/>
            <person name="Aves S.J."/>
            <person name="Beiko R.G."/>
            <person name="Coutinho P."/>
            <person name="Dacks J.B."/>
            <person name="Durnford D.G."/>
            <person name="Fast N.M."/>
            <person name="Green B.R."/>
            <person name="Grisdale C."/>
            <person name="Hempe F."/>
            <person name="Henrissat B."/>
            <person name="Hoppner M.P."/>
            <person name="Ishida K.-I."/>
            <person name="Kim E."/>
            <person name="Koreny L."/>
            <person name="Kroth P.G."/>
            <person name="Liu Y."/>
            <person name="Malik S.-B."/>
            <person name="Maier U.G."/>
            <person name="McRose D."/>
            <person name="Mock T."/>
            <person name="Neilson J.A."/>
            <person name="Onodera N.T."/>
            <person name="Poole A.M."/>
            <person name="Pritham E.J."/>
            <person name="Richards T.A."/>
            <person name="Rocap G."/>
            <person name="Roy S.W."/>
            <person name="Sarai C."/>
            <person name="Schaack S."/>
            <person name="Shirato S."/>
            <person name="Slamovits C.H."/>
            <person name="Spencer D.F."/>
            <person name="Suzuki S."/>
            <person name="Worden A.Z."/>
            <person name="Zauner S."/>
            <person name="Barry K."/>
            <person name="Bell C."/>
            <person name="Bharti A.K."/>
            <person name="Crow J.A."/>
            <person name="Grimwood J."/>
            <person name="Kramer R."/>
            <person name="Lindquist E."/>
            <person name="Lucas S."/>
            <person name="Salamov A."/>
            <person name="McFadden G.I."/>
            <person name="Lane C.E."/>
            <person name="Keeling P.J."/>
            <person name="Gray M.W."/>
            <person name="Grigoriev I.V."/>
            <person name="Archibald J.M."/>
        </authorList>
    </citation>
    <scope>NUCLEOTIDE SEQUENCE</scope>
    <source>
        <strain evidence="15">CCMP2712</strain>
    </source>
</reference>
<evidence type="ECO:0000256" key="5">
    <source>
        <dbReference type="ARBA" id="ARBA00022737"/>
    </source>
</evidence>
<evidence type="ECO:0000256" key="4">
    <source>
        <dbReference type="ARBA" id="ARBA00022692"/>
    </source>
</evidence>
<dbReference type="eggNOG" id="KOG0767">
    <property type="taxonomic scope" value="Eukaryota"/>
</dbReference>
<dbReference type="PROSITE" id="PS50920">
    <property type="entry name" value="SOLCAR"/>
    <property type="match status" value="2"/>
</dbReference>
<evidence type="ECO:0000313" key="13">
    <source>
        <dbReference type="EMBL" id="EKX38819.1"/>
    </source>
</evidence>
<organism evidence="13">
    <name type="scientific">Guillardia theta (strain CCMP2712)</name>
    <name type="common">Cryptophyte</name>
    <dbReference type="NCBI Taxonomy" id="905079"/>
    <lineage>
        <taxon>Eukaryota</taxon>
        <taxon>Cryptophyceae</taxon>
        <taxon>Pyrenomonadales</taxon>
        <taxon>Geminigeraceae</taxon>
        <taxon>Guillardia</taxon>
    </lineage>
</organism>
<dbReference type="OMA" id="EYFKGVY"/>
<evidence type="ECO:0000256" key="7">
    <source>
        <dbReference type="ARBA" id="ARBA00022989"/>
    </source>
</evidence>
<evidence type="ECO:0000256" key="6">
    <source>
        <dbReference type="ARBA" id="ARBA00022792"/>
    </source>
</evidence>
<keyword evidence="5" id="KW-0677">Repeat</keyword>